<accession>I0IGI8</accession>
<protein>
    <recommendedName>
        <fullName evidence="2 6">Imidazoleglycerol-phosphate dehydratase</fullName>
        <shortName evidence="6">IGPD</shortName>
        <ecNumber evidence="6 7">4.2.1.19</ecNumber>
    </recommendedName>
</protein>
<dbReference type="FunFam" id="3.30.230.40:FF:000003">
    <property type="entry name" value="Imidazoleglycerol-phosphate dehydratase HisB"/>
    <property type="match status" value="1"/>
</dbReference>
<dbReference type="PANTHER" id="PTHR23133">
    <property type="entry name" value="IMIDAZOLEGLYCEROL-PHOSPHATE DEHYDRATASE HIS7"/>
    <property type="match status" value="1"/>
</dbReference>
<dbReference type="PATRIC" id="fig|1142394.8.peg.2289"/>
<name>I0IGI8_PHYMF</name>
<dbReference type="NCBIfam" id="NF002111">
    <property type="entry name" value="PRK00951.2-1"/>
    <property type="match status" value="1"/>
</dbReference>
<dbReference type="CDD" id="cd07914">
    <property type="entry name" value="IGPD"/>
    <property type="match status" value="1"/>
</dbReference>
<dbReference type="PANTHER" id="PTHR23133:SF2">
    <property type="entry name" value="IMIDAZOLEGLYCEROL-PHOSPHATE DEHYDRATASE"/>
    <property type="match status" value="1"/>
</dbReference>
<dbReference type="NCBIfam" id="NF002114">
    <property type="entry name" value="PRK00951.2-4"/>
    <property type="match status" value="1"/>
</dbReference>
<reference evidence="8 9" key="1">
    <citation type="submission" date="2012-02" db="EMBL/GenBank/DDBJ databases">
        <title>Complete genome sequence of Phycisphaera mikurensis NBRC 102666.</title>
        <authorList>
            <person name="Ankai A."/>
            <person name="Hosoyama A."/>
            <person name="Terui Y."/>
            <person name="Sekine M."/>
            <person name="Fukai R."/>
            <person name="Kato Y."/>
            <person name="Nakamura S."/>
            <person name="Yamada-Narita S."/>
            <person name="Kawakoshi A."/>
            <person name="Fukunaga Y."/>
            <person name="Yamazaki S."/>
            <person name="Fujita N."/>
        </authorList>
    </citation>
    <scope>NUCLEOTIDE SEQUENCE [LARGE SCALE GENOMIC DNA]</scope>
    <source>
        <strain evidence="9">NBRC 102666 / KCTC 22515 / FYK2301M01</strain>
    </source>
</reference>
<dbReference type="KEGG" id="phm:PSMK_22170"/>
<keyword evidence="9" id="KW-1185">Reference proteome</keyword>
<keyword evidence="5 6" id="KW-0456">Lyase</keyword>
<comment type="pathway">
    <text evidence="1 6 7">Amino-acid biosynthesis; L-histidine biosynthesis; L-histidine from 5-phospho-alpha-D-ribose 1-diphosphate: step 6/9.</text>
</comment>
<keyword evidence="6" id="KW-0963">Cytoplasm</keyword>
<dbReference type="RefSeq" id="WP_014437594.1">
    <property type="nucleotide sequence ID" value="NC_017080.1"/>
</dbReference>
<dbReference type="AlphaFoldDB" id="I0IGI8"/>
<evidence type="ECO:0000256" key="3">
    <source>
        <dbReference type="ARBA" id="ARBA00022605"/>
    </source>
</evidence>
<gene>
    <name evidence="6 8" type="primary">hisB</name>
    <name evidence="8" type="ordered locus">PSMK_22170</name>
</gene>
<dbReference type="SUPFAM" id="SSF54211">
    <property type="entry name" value="Ribosomal protein S5 domain 2-like"/>
    <property type="match status" value="2"/>
</dbReference>
<dbReference type="Gene3D" id="3.30.230.40">
    <property type="entry name" value="Imidazole glycerol phosphate dehydratase, domain 1"/>
    <property type="match status" value="2"/>
</dbReference>
<evidence type="ECO:0000256" key="2">
    <source>
        <dbReference type="ARBA" id="ARBA00016664"/>
    </source>
</evidence>
<dbReference type="Proteomes" id="UP000007881">
    <property type="component" value="Chromosome"/>
</dbReference>
<evidence type="ECO:0000256" key="5">
    <source>
        <dbReference type="ARBA" id="ARBA00023239"/>
    </source>
</evidence>
<dbReference type="InterPro" id="IPR020568">
    <property type="entry name" value="Ribosomal_Su5_D2-typ_SF"/>
</dbReference>
<evidence type="ECO:0000313" key="9">
    <source>
        <dbReference type="Proteomes" id="UP000007881"/>
    </source>
</evidence>
<dbReference type="GO" id="GO:0005737">
    <property type="term" value="C:cytoplasm"/>
    <property type="evidence" value="ECO:0007669"/>
    <property type="project" value="UniProtKB-SubCell"/>
</dbReference>
<dbReference type="EC" id="4.2.1.19" evidence="6 7"/>
<evidence type="ECO:0000256" key="6">
    <source>
        <dbReference type="HAMAP-Rule" id="MF_00076"/>
    </source>
</evidence>
<evidence type="ECO:0000256" key="1">
    <source>
        <dbReference type="ARBA" id="ARBA00005047"/>
    </source>
</evidence>
<dbReference type="eggNOG" id="COG0131">
    <property type="taxonomic scope" value="Bacteria"/>
</dbReference>
<dbReference type="Pfam" id="PF00475">
    <property type="entry name" value="IGPD"/>
    <property type="match status" value="1"/>
</dbReference>
<dbReference type="GO" id="GO:0000105">
    <property type="term" value="P:L-histidine biosynthetic process"/>
    <property type="evidence" value="ECO:0007669"/>
    <property type="project" value="UniProtKB-UniRule"/>
</dbReference>
<dbReference type="PROSITE" id="PS00955">
    <property type="entry name" value="IGP_DEHYDRATASE_2"/>
    <property type="match status" value="1"/>
</dbReference>
<keyword evidence="3 6" id="KW-0028">Amino-acid biosynthesis</keyword>
<comment type="subcellular location">
    <subcellularLocation>
        <location evidence="6 7">Cytoplasm</location>
    </subcellularLocation>
</comment>
<organism evidence="8 9">
    <name type="scientific">Phycisphaera mikurensis (strain NBRC 102666 / KCTC 22515 / FYK2301M01)</name>
    <dbReference type="NCBI Taxonomy" id="1142394"/>
    <lineage>
        <taxon>Bacteria</taxon>
        <taxon>Pseudomonadati</taxon>
        <taxon>Planctomycetota</taxon>
        <taxon>Phycisphaerae</taxon>
        <taxon>Phycisphaerales</taxon>
        <taxon>Phycisphaeraceae</taxon>
        <taxon>Phycisphaera</taxon>
    </lineage>
</organism>
<dbReference type="UniPathway" id="UPA00031">
    <property type="reaction ID" value="UER00011"/>
</dbReference>
<sequence>MNPRHAEVVRRTQETDIRVAVDLSAGARTDPAEIRTGVGFFDHMLHHVGRHGRFRLAAACTGDTHIDDHHSVEDVGIALGQALAEALGDKRGIERYGSADVPMDESLARVALDLSGRAALVFRVPWTSYGVDHPAIAGERIGVFDVQLVEEFFVAVSQNARMNLHVECPWGTNNHHLAEAVFKAFGRALKAAVAVTSDEIMSTKGSI</sequence>
<dbReference type="OrthoDB" id="9790411at2"/>
<dbReference type="FunFam" id="3.30.230.40:FF:000001">
    <property type="entry name" value="Imidazoleglycerol-phosphate dehydratase HisB"/>
    <property type="match status" value="1"/>
</dbReference>
<dbReference type="STRING" id="1142394.PSMK_22170"/>
<dbReference type="HAMAP" id="MF_00076">
    <property type="entry name" value="HisB"/>
    <property type="match status" value="1"/>
</dbReference>
<dbReference type="PROSITE" id="PS00954">
    <property type="entry name" value="IGP_DEHYDRATASE_1"/>
    <property type="match status" value="1"/>
</dbReference>
<dbReference type="HOGENOM" id="CLU_044308_3_0_0"/>
<dbReference type="InterPro" id="IPR020565">
    <property type="entry name" value="ImidazoleglycerP_deHydtase_CS"/>
</dbReference>
<proteinExistence type="inferred from homology"/>
<evidence type="ECO:0000313" key="8">
    <source>
        <dbReference type="EMBL" id="BAM04376.1"/>
    </source>
</evidence>
<dbReference type="InterPro" id="IPR000807">
    <property type="entry name" value="ImidazoleglycerolP_deHydtase"/>
</dbReference>
<comment type="similarity">
    <text evidence="6 7">Belongs to the imidazoleglycerol-phosphate dehydratase family.</text>
</comment>
<keyword evidence="4 6" id="KW-0368">Histidine biosynthesis</keyword>
<dbReference type="InterPro" id="IPR038494">
    <property type="entry name" value="IGPD_sf"/>
</dbReference>
<dbReference type="GO" id="GO:0004424">
    <property type="term" value="F:imidazoleglycerol-phosphate dehydratase activity"/>
    <property type="evidence" value="ECO:0007669"/>
    <property type="project" value="UniProtKB-UniRule"/>
</dbReference>
<evidence type="ECO:0000256" key="7">
    <source>
        <dbReference type="RuleBase" id="RU000599"/>
    </source>
</evidence>
<comment type="catalytic activity">
    <reaction evidence="6 7">
        <text>D-erythro-1-(imidazol-4-yl)glycerol 3-phosphate = 3-(imidazol-4-yl)-2-oxopropyl phosphate + H2O</text>
        <dbReference type="Rhea" id="RHEA:11040"/>
        <dbReference type="ChEBI" id="CHEBI:15377"/>
        <dbReference type="ChEBI" id="CHEBI:57766"/>
        <dbReference type="ChEBI" id="CHEBI:58278"/>
        <dbReference type="EC" id="4.2.1.19"/>
    </reaction>
</comment>
<dbReference type="EMBL" id="AP012338">
    <property type="protein sequence ID" value="BAM04376.1"/>
    <property type="molecule type" value="Genomic_DNA"/>
</dbReference>
<evidence type="ECO:0000256" key="4">
    <source>
        <dbReference type="ARBA" id="ARBA00023102"/>
    </source>
</evidence>